<dbReference type="Pfam" id="PF01261">
    <property type="entry name" value="AP_endonuc_2"/>
    <property type="match status" value="1"/>
</dbReference>
<comment type="caution">
    <text evidence="2">The sequence shown here is derived from an EMBL/GenBank/DDBJ whole genome shotgun (WGS) entry which is preliminary data.</text>
</comment>
<accession>A0A1F6CIS6</accession>
<dbReference type="NCBIfam" id="NF041277">
    <property type="entry name" value="coba_remo_CbiR"/>
    <property type="match status" value="1"/>
</dbReference>
<dbReference type="AlphaFoldDB" id="A0A1F6CIS6"/>
<sequence>MKMYPFRLGTTSYIIPDDILPNVRFLADKVQDVQLVLFEVDDGPNNLPSRGVVAELAALADAHALTFTVHLPLDLRLGAEGEEADITLVKARRVIDCTLPLHPWAYVLHLDGRELRDPSGGGFPPEGTPEVKAWQERSARALEIVGGWAGGLEKLAVENLENYPPGFILPVLDRASVSRCVDVGHLWLDGHDPIPHLRQALPRTRVVHLHGVAGRDHQSLAHAPAERLHPVIRTLVQENYPGVLTLEVFNEDDFHSSMAALERAVAGIL</sequence>
<evidence type="ECO:0000259" key="1">
    <source>
        <dbReference type="Pfam" id="PF01261"/>
    </source>
</evidence>
<reference evidence="2 3" key="1">
    <citation type="journal article" date="2016" name="Nat. Commun.">
        <title>Thousands of microbial genomes shed light on interconnected biogeochemical processes in an aquifer system.</title>
        <authorList>
            <person name="Anantharaman K."/>
            <person name="Brown C.T."/>
            <person name="Hug L.A."/>
            <person name="Sharon I."/>
            <person name="Castelle C.J."/>
            <person name="Probst A.J."/>
            <person name="Thomas B.C."/>
            <person name="Singh A."/>
            <person name="Wilkins M.J."/>
            <person name="Karaoz U."/>
            <person name="Brodie E.L."/>
            <person name="Williams K.H."/>
            <person name="Hubbard S.S."/>
            <person name="Banfield J.F."/>
        </authorList>
    </citation>
    <scope>NUCLEOTIDE SEQUENCE [LARGE SCALE GENOMIC DNA]</scope>
    <source>
        <strain evidence="3">RIFCSPLOWO2_12_FULL_64_10</strain>
    </source>
</reference>
<dbReference type="EMBL" id="MFKF01000239">
    <property type="protein sequence ID" value="OGG49119.1"/>
    <property type="molecule type" value="Genomic_DNA"/>
</dbReference>
<dbReference type="SUPFAM" id="SSF51658">
    <property type="entry name" value="Xylose isomerase-like"/>
    <property type="match status" value="1"/>
</dbReference>
<feature type="domain" description="Xylose isomerase-like TIM barrel" evidence="1">
    <location>
        <begin position="49"/>
        <end position="256"/>
    </location>
</feature>
<proteinExistence type="predicted"/>
<evidence type="ECO:0000313" key="2">
    <source>
        <dbReference type="EMBL" id="OGG49119.1"/>
    </source>
</evidence>
<name>A0A1F6CIS6_HANXR</name>
<evidence type="ECO:0000313" key="3">
    <source>
        <dbReference type="Proteomes" id="UP000178606"/>
    </source>
</evidence>
<dbReference type="InterPro" id="IPR036237">
    <property type="entry name" value="Xyl_isomerase-like_sf"/>
</dbReference>
<protein>
    <recommendedName>
        <fullName evidence="1">Xylose isomerase-like TIM barrel domain-containing protein</fullName>
    </recommendedName>
</protein>
<dbReference type="Proteomes" id="UP000178606">
    <property type="component" value="Unassembled WGS sequence"/>
</dbReference>
<gene>
    <name evidence="2" type="ORF">A3F84_26765</name>
</gene>
<organism evidence="2 3">
    <name type="scientific">Handelsmanbacteria sp. (strain RIFCSPLOWO2_12_FULL_64_10)</name>
    <dbReference type="NCBI Taxonomy" id="1817868"/>
    <lineage>
        <taxon>Bacteria</taxon>
        <taxon>Candidatus Handelsmaniibacteriota</taxon>
    </lineage>
</organism>
<dbReference type="InterPro" id="IPR013022">
    <property type="entry name" value="Xyl_isomerase-like_TIM-brl"/>
</dbReference>
<dbReference type="Gene3D" id="3.20.20.150">
    <property type="entry name" value="Divalent-metal-dependent TIM barrel enzymes"/>
    <property type="match status" value="1"/>
</dbReference>